<name>W6QJU0_PENRF</name>
<organism evidence="2 3">
    <name type="scientific">Penicillium roqueforti (strain FM164)</name>
    <dbReference type="NCBI Taxonomy" id="1365484"/>
    <lineage>
        <taxon>Eukaryota</taxon>
        <taxon>Fungi</taxon>
        <taxon>Dikarya</taxon>
        <taxon>Ascomycota</taxon>
        <taxon>Pezizomycotina</taxon>
        <taxon>Eurotiomycetes</taxon>
        <taxon>Eurotiomycetidae</taxon>
        <taxon>Eurotiales</taxon>
        <taxon>Aspergillaceae</taxon>
        <taxon>Penicillium</taxon>
    </lineage>
</organism>
<accession>W6QJU0</accession>
<evidence type="ECO:0000256" key="1">
    <source>
        <dbReference type="SAM" id="MobiDB-lite"/>
    </source>
</evidence>
<evidence type="ECO:0000313" key="2">
    <source>
        <dbReference type="EMBL" id="CDM36251.1"/>
    </source>
</evidence>
<dbReference type="AlphaFoldDB" id="W6QJU0"/>
<feature type="compositionally biased region" description="Basic and acidic residues" evidence="1">
    <location>
        <begin position="129"/>
        <end position="143"/>
    </location>
</feature>
<sequence>MIVRPRTRGKDAVRHNKVDDLPCADFAKVIGHSSSRIEIPDEIRNVTQIYSKREPGASFKHRRARYPGIIIEVRSSQEVFITSRQLCDFHSCAEEEQQLQMLQQGSTNRLRPGDRKRPRPQTPPEQPSLEERKGESKCGRRSSDLCPNSSSGYSKGELG</sequence>
<dbReference type="OrthoDB" id="3485856at2759"/>
<dbReference type="EMBL" id="HG792019">
    <property type="protein sequence ID" value="CDM36251.1"/>
    <property type="molecule type" value="Genomic_DNA"/>
</dbReference>
<feature type="region of interest" description="Disordered" evidence="1">
    <location>
        <begin position="100"/>
        <end position="159"/>
    </location>
</feature>
<protein>
    <submittedName>
        <fullName evidence="2">Uncharacterized protein</fullName>
    </submittedName>
</protein>
<evidence type="ECO:0000313" key="3">
    <source>
        <dbReference type="Proteomes" id="UP000030686"/>
    </source>
</evidence>
<gene>
    <name evidence="2" type="ORF">PROQFM164_S05g000084</name>
</gene>
<reference evidence="2" key="1">
    <citation type="journal article" date="2014" name="Nat. Commun.">
        <title>Multiple recent horizontal transfers of a large genomic region in cheese making fungi.</title>
        <authorList>
            <person name="Cheeseman K."/>
            <person name="Ropars J."/>
            <person name="Renault P."/>
            <person name="Dupont J."/>
            <person name="Gouzy J."/>
            <person name="Branca A."/>
            <person name="Abraham A.L."/>
            <person name="Ceppi M."/>
            <person name="Conseiller E."/>
            <person name="Debuchy R."/>
            <person name="Malagnac F."/>
            <person name="Goarin A."/>
            <person name="Silar P."/>
            <person name="Lacoste S."/>
            <person name="Sallet E."/>
            <person name="Bensimon A."/>
            <person name="Giraud T."/>
            <person name="Brygoo Y."/>
        </authorList>
    </citation>
    <scope>NUCLEOTIDE SEQUENCE [LARGE SCALE GENOMIC DNA]</scope>
    <source>
        <strain evidence="2">FM164</strain>
    </source>
</reference>
<dbReference type="STRING" id="1365484.W6QJU0"/>
<proteinExistence type="predicted"/>
<dbReference type="Proteomes" id="UP000030686">
    <property type="component" value="Unassembled WGS sequence"/>
</dbReference>
<keyword evidence="3" id="KW-1185">Reference proteome</keyword>